<sequence>MNANININGIHPFEGRRNFDNSVLTSNKMKIANQNVNMWDSYENQSKNEGFENDV</sequence>
<dbReference type="OrthoDB" id="7550839at2759"/>
<dbReference type="Proteomes" id="UP000053097">
    <property type="component" value="Unassembled WGS sequence"/>
</dbReference>
<keyword evidence="2" id="KW-1185">Reference proteome</keyword>
<dbReference type="EMBL" id="KK107256">
    <property type="protein sequence ID" value="EZA54289.1"/>
    <property type="molecule type" value="Genomic_DNA"/>
</dbReference>
<protein>
    <submittedName>
        <fullName evidence="1">Uncharacterized protein</fullName>
    </submittedName>
</protein>
<evidence type="ECO:0000313" key="1">
    <source>
        <dbReference type="EMBL" id="EZA54289.1"/>
    </source>
</evidence>
<gene>
    <name evidence="1" type="ORF">X777_06164</name>
</gene>
<name>A0A026WGT1_OOCBI</name>
<organism evidence="1 2">
    <name type="scientific">Ooceraea biroi</name>
    <name type="common">Clonal raider ant</name>
    <name type="synonym">Cerapachys biroi</name>
    <dbReference type="NCBI Taxonomy" id="2015173"/>
    <lineage>
        <taxon>Eukaryota</taxon>
        <taxon>Metazoa</taxon>
        <taxon>Ecdysozoa</taxon>
        <taxon>Arthropoda</taxon>
        <taxon>Hexapoda</taxon>
        <taxon>Insecta</taxon>
        <taxon>Pterygota</taxon>
        <taxon>Neoptera</taxon>
        <taxon>Endopterygota</taxon>
        <taxon>Hymenoptera</taxon>
        <taxon>Apocrita</taxon>
        <taxon>Aculeata</taxon>
        <taxon>Formicoidea</taxon>
        <taxon>Formicidae</taxon>
        <taxon>Dorylinae</taxon>
        <taxon>Ooceraea</taxon>
    </lineage>
</organism>
<dbReference type="AlphaFoldDB" id="A0A026WGT1"/>
<proteinExistence type="predicted"/>
<evidence type="ECO:0000313" key="2">
    <source>
        <dbReference type="Proteomes" id="UP000053097"/>
    </source>
</evidence>
<reference evidence="1 2" key="1">
    <citation type="journal article" date="2014" name="Curr. Biol.">
        <title>The genome of the clonal raider ant Cerapachys biroi.</title>
        <authorList>
            <person name="Oxley P.R."/>
            <person name="Ji L."/>
            <person name="Fetter-Pruneda I."/>
            <person name="McKenzie S.K."/>
            <person name="Li C."/>
            <person name="Hu H."/>
            <person name="Zhang G."/>
            <person name="Kronauer D.J."/>
        </authorList>
    </citation>
    <scope>NUCLEOTIDE SEQUENCE [LARGE SCALE GENOMIC DNA]</scope>
</reference>
<accession>A0A026WGT1</accession>